<dbReference type="FunFam" id="3.40.50.720:FF:000084">
    <property type="entry name" value="Short-chain dehydrogenase reductase"/>
    <property type="match status" value="1"/>
</dbReference>
<dbReference type="PROSITE" id="PS00061">
    <property type="entry name" value="ADH_SHORT"/>
    <property type="match status" value="1"/>
</dbReference>
<dbReference type="NCBIfam" id="NF004778">
    <property type="entry name" value="PRK06124.1"/>
    <property type="match status" value="1"/>
</dbReference>
<sequence length="252" mass="26575">MFSLQGKTALITGSARGLGLEIAYGLASQGAKVVLNGRRDEALDAALAHLESRGVQAQCWRYDVSEESGLTDAFKSLIDRIGPVDILVNNVGKRDRRGLFDFSHEDILDILNTNLIGPFMLCRLVAGHLIDAGKPGRLINITSIAGSISNSGDAAYTASKGGLAALTRAMAADLGKHRITVNGVAPGFFATETNAKVVADQSVAQMLEKRTSLGRWGEPSEIAGAVAFLASDAASYVTGEIIHVDGGYMSHF</sequence>
<dbReference type="InterPro" id="IPR020904">
    <property type="entry name" value="Sc_DH/Rdtase_CS"/>
</dbReference>
<dbReference type="PRINTS" id="PR00081">
    <property type="entry name" value="GDHRDH"/>
</dbReference>
<dbReference type="Gene3D" id="3.40.50.720">
    <property type="entry name" value="NAD(P)-binding Rossmann-like Domain"/>
    <property type="match status" value="1"/>
</dbReference>
<dbReference type="RefSeq" id="WP_163655466.1">
    <property type="nucleotide sequence ID" value="NZ_JAAGRN010000007.1"/>
</dbReference>
<gene>
    <name evidence="4" type="ORF">G3I67_11485</name>
</gene>
<dbReference type="GO" id="GO:0006633">
    <property type="term" value="P:fatty acid biosynthetic process"/>
    <property type="evidence" value="ECO:0007669"/>
    <property type="project" value="TreeGrafter"/>
</dbReference>
<comment type="similarity">
    <text evidence="1">Belongs to the short-chain dehydrogenases/reductases (SDR) family.</text>
</comment>
<dbReference type="GO" id="GO:0048038">
    <property type="term" value="F:quinone binding"/>
    <property type="evidence" value="ECO:0007669"/>
    <property type="project" value="TreeGrafter"/>
</dbReference>
<protein>
    <submittedName>
        <fullName evidence="4">SDR family oxidoreductase</fullName>
    </submittedName>
</protein>
<feature type="domain" description="Ketoreductase" evidence="3">
    <location>
        <begin position="7"/>
        <end position="187"/>
    </location>
</feature>
<dbReference type="SUPFAM" id="SSF51735">
    <property type="entry name" value="NAD(P)-binding Rossmann-fold domains"/>
    <property type="match status" value="1"/>
</dbReference>
<dbReference type="Pfam" id="PF13561">
    <property type="entry name" value="adh_short_C2"/>
    <property type="match status" value="1"/>
</dbReference>
<evidence type="ECO:0000256" key="1">
    <source>
        <dbReference type="ARBA" id="ARBA00006484"/>
    </source>
</evidence>
<dbReference type="InterPro" id="IPR002347">
    <property type="entry name" value="SDR_fam"/>
</dbReference>
<dbReference type="PRINTS" id="PR00080">
    <property type="entry name" value="SDRFAMILY"/>
</dbReference>
<name>A0A6B2R9A3_9BURK</name>
<organism evidence="4">
    <name type="scientific">Sheuella amnicola</name>
    <dbReference type="NCBI Taxonomy" id="2707330"/>
    <lineage>
        <taxon>Bacteria</taxon>
        <taxon>Pseudomonadati</taxon>
        <taxon>Pseudomonadota</taxon>
        <taxon>Betaproteobacteria</taxon>
        <taxon>Burkholderiales</taxon>
        <taxon>Alcaligenaceae</taxon>
        <taxon>Sheuella</taxon>
    </lineage>
</organism>
<dbReference type="InterPro" id="IPR057326">
    <property type="entry name" value="KR_dom"/>
</dbReference>
<accession>A0A6B2R9A3</accession>
<evidence type="ECO:0000313" key="4">
    <source>
        <dbReference type="EMBL" id="NDY83855.1"/>
    </source>
</evidence>
<proteinExistence type="inferred from homology"/>
<dbReference type="PANTHER" id="PTHR42760:SF133">
    <property type="entry name" value="3-OXOACYL-[ACYL-CARRIER-PROTEIN] REDUCTASE"/>
    <property type="match status" value="1"/>
</dbReference>
<dbReference type="GO" id="GO:0016616">
    <property type="term" value="F:oxidoreductase activity, acting on the CH-OH group of donors, NAD or NADP as acceptor"/>
    <property type="evidence" value="ECO:0007669"/>
    <property type="project" value="TreeGrafter"/>
</dbReference>
<evidence type="ECO:0000259" key="3">
    <source>
        <dbReference type="SMART" id="SM00822"/>
    </source>
</evidence>
<dbReference type="EMBL" id="JAAGRN010000007">
    <property type="protein sequence ID" value="NDY83855.1"/>
    <property type="molecule type" value="Genomic_DNA"/>
</dbReference>
<dbReference type="InterPro" id="IPR036291">
    <property type="entry name" value="NAD(P)-bd_dom_sf"/>
</dbReference>
<comment type="caution">
    <text evidence="4">The sequence shown here is derived from an EMBL/GenBank/DDBJ whole genome shotgun (WGS) entry which is preliminary data.</text>
</comment>
<evidence type="ECO:0000256" key="2">
    <source>
        <dbReference type="ARBA" id="ARBA00023002"/>
    </source>
</evidence>
<reference evidence="4" key="1">
    <citation type="submission" date="2020-02" db="EMBL/GenBank/DDBJ databases">
        <authorList>
            <person name="Chen W.-M."/>
        </authorList>
    </citation>
    <scope>NUCLEOTIDE SEQUENCE</scope>
    <source>
        <strain evidence="4">NBD-18</strain>
    </source>
</reference>
<dbReference type="PANTHER" id="PTHR42760">
    <property type="entry name" value="SHORT-CHAIN DEHYDROGENASES/REDUCTASES FAMILY MEMBER"/>
    <property type="match status" value="1"/>
</dbReference>
<dbReference type="SMART" id="SM00822">
    <property type="entry name" value="PKS_KR"/>
    <property type="match status" value="1"/>
</dbReference>
<dbReference type="AlphaFoldDB" id="A0A6B2R9A3"/>
<keyword evidence="2" id="KW-0560">Oxidoreductase</keyword>